<dbReference type="Proteomes" id="UP000279833">
    <property type="component" value="Unassembled WGS sequence"/>
</dbReference>
<dbReference type="AlphaFoldDB" id="A0A183KXX3"/>
<reference evidence="2 3" key="2">
    <citation type="submission" date="2018-11" db="EMBL/GenBank/DDBJ databases">
        <authorList>
            <consortium name="Pathogen Informatics"/>
        </authorList>
    </citation>
    <scope>NUCLEOTIDE SEQUENCE [LARGE SCALE GENOMIC DNA]</scope>
    <source>
        <strain evidence="2">Dakar</strain>
        <strain evidence="3">Dakar, Senegal</strain>
    </source>
</reference>
<sequence>MDNVPCCYCTYEVPFRGVSSEHPTGHLLTAVRNSGEKQLLGKPLDKIFRFGCFEVAHNKLTLYGILGLSNWEVLFVPCINLGQISKENINATRLVSSGCIFLNGLIFSLYVRYAMSFSVIRYQLLKHC</sequence>
<feature type="transmembrane region" description="Helical" evidence="1">
    <location>
        <begin position="94"/>
        <end position="115"/>
    </location>
</feature>
<keyword evidence="1" id="KW-1133">Transmembrane helix</keyword>
<accession>A0A183KXX3</accession>
<gene>
    <name evidence="2" type="ORF">SCUD_LOCUS19920</name>
</gene>
<organism evidence="4">
    <name type="scientific">Schistosoma curassoni</name>
    <dbReference type="NCBI Taxonomy" id="6186"/>
    <lineage>
        <taxon>Eukaryota</taxon>
        <taxon>Metazoa</taxon>
        <taxon>Spiralia</taxon>
        <taxon>Lophotrochozoa</taxon>
        <taxon>Platyhelminthes</taxon>
        <taxon>Trematoda</taxon>
        <taxon>Digenea</taxon>
        <taxon>Strigeidida</taxon>
        <taxon>Schistosomatoidea</taxon>
        <taxon>Schistosomatidae</taxon>
        <taxon>Schistosoma</taxon>
    </lineage>
</organism>
<evidence type="ECO:0000313" key="4">
    <source>
        <dbReference type="WBParaSite" id="SCUD_0001992301-mRNA-1"/>
    </source>
</evidence>
<name>A0A183KXX3_9TREM</name>
<evidence type="ECO:0000313" key="2">
    <source>
        <dbReference type="EMBL" id="VDP70648.1"/>
    </source>
</evidence>
<evidence type="ECO:0000256" key="1">
    <source>
        <dbReference type="SAM" id="Phobius"/>
    </source>
</evidence>
<protein>
    <submittedName>
        <fullName evidence="2 4">Uncharacterized protein</fullName>
    </submittedName>
</protein>
<keyword evidence="1" id="KW-0812">Transmembrane</keyword>
<evidence type="ECO:0000313" key="3">
    <source>
        <dbReference type="Proteomes" id="UP000279833"/>
    </source>
</evidence>
<proteinExistence type="predicted"/>
<reference evidence="4" key="1">
    <citation type="submission" date="2016-06" db="UniProtKB">
        <authorList>
            <consortium name="WormBaseParasite"/>
        </authorList>
    </citation>
    <scope>IDENTIFICATION</scope>
</reference>
<keyword evidence="3" id="KW-1185">Reference proteome</keyword>
<dbReference type="WBParaSite" id="SCUD_0001992301-mRNA-1">
    <property type="protein sequence ID" value="SCUD_0001992301-mRNA-1"/>
    <property type="gene ID" value="SCUD_0001992301"/>
</dbReference>
<keyword evidence="1" id="KW-0472">Membrane</keyword>
<dbReference type="EMBL" id="UZAK01043343">
    <property type="protein sequence ID" value="VDP70648.1"/>
    <property type="molecule type" value="Genomic_DNA"/>
</dbReference>